<dbReference type="Gene3D" id="1.10.720.160">
    <property type="match status" value="1"/>
</dbReference>
<dbReference type="InterPro" id="IPR052519">
    <property type="entry name" value="Euk-type_GlcNAc_Kinase"/>
</dbReference>
<evidence type="ECO:0000313" key="1">
    <source>
        <dbReference type="EMBL" id="EJX03343.1"/>
    </source>
</evidence>
<dbReference type="PANTHER" id="PTHR43190">
    <property type="entry name" value="N-ACETYL-D-GLUCOSAMINE KINASE"/>
    <property type="match status" value="1"/>
</dbReference>
<gene>
    <name evidence="1" type="ORF">EVA_08550</name>
</gene>
<accession>J9GM73</accession>
<sequence length="280" mass="30631">MILIADSGSTKCEWCLLGEDGSQHTIMTDGMNPYFQSGEEIKREIMESLLPSLGGEKIDSIHFYGAGCAFPEKNRIIEEALGSVIPAHIEVESDLMAAARALCGTAPGIACILGTGSNSCLYDGNGIANQVSPLGFILGDEGSGAVLGKILVGDCLKRQLPEHICESFMRRFDLTPALLLERIYKRPFPNRFLASLSIFLAENISEPSIHKLVFENFRAFFTRNVALYKESTKYPVNFVGSIAYHYREVLKEAAESLGYTTGKIEKAPMPGLIGYHKGKP</sequence>
<reference evidence="1" key="1">
    <citation type="journal article" date="2012" name="PLoS ONE">
        <title>Gene sets for utilization of primary and secondary nutrition supplies in the distal gut of endangered iberian lynx.</title>
        <authorList>
            <person name="Alcaide M."/>
            <person name="Messina E."/>
            <person name="Richter M."/>
            <person name="Bargiela R."/>
            <person name="Peplies J."/>
            <person name="Huws S.A."/>
            <person name="Newbold C.J."/>
            <person name="Golyshin P.N."/>
            <person name="Simon M.A."/>
            <person name="Lopez G."/>
            <person name="Yakimov M.M."/>
            <person name="Ferrer M."/>
        </authorList>
    </citation>
    <scope>NUCLEOTIDE SEQUENCE</scope>
</reference>
<dbReference type="InterPro" id="IPR043129">
    <property type="entry name" value="ATPase_NBD"/>
</dbReference>
<dbReference type="AlphaFoldDB" id="J9GM73"/>
<dbReference type="EMBL" id="AMCI01002206">
    <property type="protein sequence ID" value="EJX03343.1"/>
    <property type="molecule type" value="Genomic_DNA"/>
</dbReference>
<dbReference type="PANTHER" id="PTHR43190:SF3">
    <property type="entry name" value="N-ACETYL-D-GLUCOSAMINE KINASE"/>
    <property type="match status" value="1"/>
</dbReference>
<dbReference type="Gene3D" id="3.30.420.40">
    <property type="match status" value="2"/>
</dbReference>
<protein>
    <submittedName>
        <fullName evidence="1">Protein containing ATPase, BadF/BadG/BcrA/BcrD type domain protein</fullName>
    </submittedName>
</protein>
<dbReference type="SUPFAM" id="SSF53067">
    <property type="entry name" value="Actin-like ATPase domain"/>
    <property type="match status" value="2"/>
</dbReference>
<proteinExistence type="predicted"/>
<comment type="caution">
    <text evidence="1">The sequence shown here is derived from an EMBL/GenBank/DDBJ whole genome shotgun (WGS) entry which is preliminary data.</text>
</comment>
<organism evidence="1">
    <name type="scientific">gut metagenome</name>
    <dbReference type="NCBI Taxonomy" id="749906"/>
    <lineage>
        <taxon>unclassified sequences</taxon>
        <taxon>metagenomes</taxon>
        <taxon>organismal metagenomes</taxon>
    </lineage>
</organism>
<dbReference type="CDD" id="cd24079">
    <property type="entry name" value="ASKHA_NBD_PG1100-like"/>
    <property type="match status" value="1"/>
</dbReference>
<name>J9GM73_9ZZZZ</name>